<proteinExistence type="predicted"/>
<evidence type="ECO:0008006" key="4">
    <source>
        <dbReference type="Google" id="ProtNLM"/>
    </source>
</evidence>
<sequence>MVKPRWFLAVVYGLLFGLPFGLLMGLQEHDSVVGLIDGVIGGAFFGPAMTLTLGPIQSGLLASAGSLPPEERLAAVRAASRSPRPTDPPAVITGARRVVEYRLGEVRRQQLAVFGFLGAFILLGLAAAVLESGWWFLVVGFWVIQGVLRLILPSRLRRRLQSYKAVEGGA</sequence>
<evidence type="ECO:0000256" key="1">
    <source>
        <dbReference type="SAM" id="Phobius"/>
    </source>
</evidence>
<feature type="transmembrane region" description="Helical" evidence="1">
    <location>
        <begin position="111"/>
        <end position="128"/>
    </location>
</feature>
<evidence type="ECO:0000313" key="3">
    <source>
        <dbReference type="Proteomes" id="UP000613840"/>
    </source>
</evidence>
<name>A0A917S5U7_9ACTN</name>
<comment type="caution">
    <text evidence="2">The sequence shown here is derived from an EMBL/GenBank/DDBJ whole genome shotgun (WGS) entry which is preliminary data.</text>
</comment>
<dbReference type="RefSeq" id="WP_188894930.1">
    <property type="nucleotide sequence ID" value="NZ_BMMZ01000004.1"/>
</dbReference>
<evidence type="ECO:0000313" key="2">
    <source>
        <dbReference type="EMBL" id="GGL60319.1"/>
    </source>
</evidence>
<keyword evidence="1" id="KW-0812">Transmembrane</keyword>
<keyword evidence="3" id="KW-1185">Reference proteome</keyword>
<gene>
    <name evidence="2" type="ORF">GCM10011575_18530</name>
</gene>
<dbReference type="Proteomes" id="UP000613840">
    <property type="component" value="Unassembled WGS sequence"/>
</dbReference>
<keyword evidence="1" id="KW-1133">Transmembrane helix</keyword>
<accession>A0A917S5U7</accession>
<feature type="transmembrane region" description="Helical" evidence="1">
    <location>
        <begin position="32"/>
        <end position="53"/>
    </location>
</feature>
<protein>
    <recommendedName>
        <fullName evidence="4">Transmembrane protein</fullName>
    </recommendedName>
</protein>
<reference evidence="2" key="1">
    <citation type="journal article" date="2014" name="Int. J. Syst. Evol. Microbiol.">
        <title>Complete genome sequence of Corynebacterium casei LMG S-19264T (=DSM 44701T), isolated from a smear-ripened cheese.</title>
        <authorList>
            <consortium name="US DOE Joint Genome Institute (JGI-PGF)"/>
            <person name="Walter F."/>
            <person name="Albersmeier A."/>
            <person name="Kalinowski J."/>
            <person name="Ruckert C."/>
        </authorList>
    </citation>
    <scope>NUCLEOTIDE SEQUENCE</scope>
    <source>
        <strain evidence="2">CGMCC 4.7306</strain>
    </source>
</reference>
<feature type="transmembrane region" description="Helical" evidence="1">
    <location>
        <begin position="134"/>
        <end position="152"/>
    </location>
</feature>
<dbReference type="AlphaFoldDB" id="A0A917S5U7"/>
<reference evidence="2" key="2">
    <citation type="submission" date="2020-09" db="EMBL/GenBank/DDBJ databases">
        <authorList>
            <person name="Sun Q."/>
            <person name="Zhou Y."/>
        </authorList>
    </citation>
    <scope>NUCLEOTIDE SEQUENCE</scope>
    <source>
        <strain evidence="2">CGMCC 4.7306</strain>
    </source>
</reference>
<dbReference type="EMBL" id="BMMZ01000004">
    <property type="protein sequence ID" value="GGL60319.1"/>
    <property type="molecule type" value="Genomic_DNA"/>
</dbReference>
<keyword evidence="1" id="KW-0472">Membrane</keyword>
<feature type="transmembrane region" description="Helical" evidence="1">
    <location>
        <begin position="7"/>
        <end position="26"/>
    </location>
</feature>
<organism evidence="2 3">
    <name type="scientific">Microlunatus endophyticus</name>
    <dbReference type="NCBI Taxonomy" id="1716077"/>
    <lineage>
        <taxon>Bacteria</taxon>
        <taxon>Bacillati</taxon>
        <taxon>Actinomycetota</taxon>
        <taxon>Actinomycetes</taxon>
        <taxon>Propionibacteriales</taxon>
        <taxon>Propionibacteriaceae</taxon>
        <taxon>Microlunatus</taxon>
    </lineage>
</organism>